<evidence type="ECO:0000256" key="3">
    <source>
        <dbReference type="ARBA" id="ARBA00022692"/>
    </source>
</evidence>
<evidence type="ECO:0000256" key="5">
    <source>
        <dbReference type="ARBA" id="ARBA00023040"/>
    </source>
</evidence>
<dbReference type="GO" id="GO:0004930">
    <property type="term" value="F:G protein-coupled receptor activity"/>
    <property type="evidence" value="ECO:0007669"/>
    <property type="project" value="UniProtKB-KW"/>
</dbReference>
<evidence type="ECO:0000256" key="8">
    <source>
        <dbReference type="ARBA" id="ARBA00023224"/>
    </source>
</evidence>
<proteinExistence type="inferred from homology"/>
<dbReference type="InterPro" id="IPR017452">
    <property type="entry name" value="GPCR_Rhodpsn_7TM"/>
</dbReference>
<dbReference type="InterPro" id="IPR000276">
    <property type="entry name" value="GPCR_Rhodpsn"/>
</dbReference>
<sequence length="184" mass="20680">MEGGGLGEELSRWGKELVGGELEVVVMMVVCVAAYTLVLLDTPPPVSLPQVVVMMVVCVAAYTLVLLVVVMMVVCVAAYTLAWLPYHVFELAAHNHPAIFSWSHVKELYWAVHVVAMSHCCMNPIIYFTMNDKFRENLVLRCCGAARRRRREASRYTVECLHMQRVNGTRTSCVNSVKYDANRV</sequence>
<keyword evidence="5" id="KW-0297">G-protein coupled receptor</keyword>
<evidence type="ECO:0000256" key="6">
    <source>
        <dbReference type="ARBA" id="ARBA00023136"/>
    </source>
</evidence>
<evidence type="ECO:0000313" key="12">
    <source>
        <dbReference type="Proteomes" id="UP000440578"/>
    </source>
</evidence>
<evidence type="ECO:0000313" key="11">
    <source>
        <dbReference type="EMBL" id="KAF0305589.1"/>
    </source>
</evidence>
<dbReference type="PANTHER" id="PTHR24235:SF29">
    <property type="entry name" value="GH23382P"/>
    <property type="match status" value="1"/>
</dbReference>
<dbReference type="GO" id="GO:0016020">
    <property type="term" value="C:membrane"/>
    <property type="evidence" value="ECO:0007669"/>
    <property type="project" value="UniProtKB-SubCell"/>
</dbReference>
<comment type="subcellular location">
    <subcellularLocation>
        <location evidence="1">Membrane</location>
        <topology evidence="1">Multi-pass membrane protein</topology>
    </subcellularLocation>
</comment>
<dbReference type="PANTHER" id="PTHR24235">
    <property type="entry name" value="NEUROPEPTIDE Y RECEPTOR"/>
    <property type="match status" value="1"/>
</dbReference>
<comment type="similarity">
    <text evidence="2">Belongs to the G-protein coupled receptor 1 family.</text>
</comment>
<evidence type="ECO:0000256" key="4">
    <source>
        <dbReference type="ARBA" id="ARBA00022989"/>
    </source>
</evidence>
<comment type="caution">
    <text evidence="11">The sequence shown here is derived from an EMBL/GenBank/DDBJ whole genome shotgun (WGS) entry which is preliminary data.</text>
</comment>
<evidence type="ECO:0000256" key="7">
    <source>
        <dbReference type="ARBA" id="ARBA00023170"/>
    </source>
</evidence>
<gene>
    <name evidence="11" type="primary">RYa-R_2</name>
    <name evidence="11" type="ORF">FJT64_022782</name>
</gene>
<keyword evidence="6 9" id="KW-0472">Membrane</keyword>
<feature type="domain" description="G-protein coupled receptors family 1 profile" evidence="10">
    <location>
        <begin position="68"/>
        <end position="127"/>
    </location>
</feature>
<keyword evidence="8" id="KW-0807">Transducer</keyword>
<dbReference type="PROSITE" id="PS50262">
    <property type="entry name" value="G_PROTEIN_RECEP_F1_2"/>
    <property type="match status" value="1"/>
</dbReference>
<keyword evidence="4 9" id="KW-1133">Transmembrane helix</keyword>
<dbReference type="PRINTS" id="PR00237">
    <property type="entry name" value="GPCRRHODOPSN"/>
</dbReference>
<dbReference type="Proteomes" id="UP000440578">
    <property type="component" value="Unassembled WGS sequence"/>
</dbReference>
<dbReference type="AlphaFoldDB" id="A0A6A4WK64"/>
<dbReference type="EMBL" id="VIIS01000739">
    <property type="protein sequence ID" value="KAF0305589.1"/>
    <property type="molecule type" value="Genomic_DNA"/>
</dbReference>
<organism evidence="11 12">
    <name type="scientific">Amphibalanus amphitrite</name>
    <name type="common">Striped barnacle</name>
    <name type="synonym">Balanus amphitrite</name>
    <dbReference type="NCBI Taxonomy" id="1232801"/>
    <lineage>
        <taxon>Eukaryota</taxon>
        <taxon>Metazoa</taxon>
        <taxon>Ecdysozoa</taxon>
        <taxon>Arthropoda</taxon>
        <taxon>Crustacea</taxon>
        <taxon>Multicrustacea</taxon>
        <taxon>Cirripedia</taxon>
        <taxon>Thoracica</taxon>
        <taxon>Thoracicalcarea</taxon>
        <taxon>Balanomorpha</taxon>
        <taxon>Balanoidea</taxon>
        <taxon>Balanidae</taxon>
        <taxon>Amphibalaninae</taxon>
        <taxon>Amphibalanus</taxon>
    </lineage>
</organism>
<evidence type="ECO:0000256" key="9">
    <source>
        <dbReference type="SAM" id="Phobius"/>
    </source>
</evidence>
<evidence type="ECO:0000259" key="10">
    <source>
        <dbReference type="PROSITE" id="PS50262"/>
    </source>
</evidence>
<accession>A0A6A4WK64</accession>
<feature type="transmembrane region" description="Helical" evidence="9">
    <location>
        <begin position="22"/>
        <end position="40"/>
    </location>
</feature>
<keyword evidence="12" id="KW-1185">Reference proteome</keyword>
<dbReference type="SUPFAM" id="SSF81321">
    <property type="entry name" value="Family A G protein-coupled receptor-like"/>
    <property type="match status" value="1"/>
</dbReference>
<reference evidence="11 12" key="1">
    <citation type="submission" date="2019-07" db="EMBL/GenBank/DDBJ databases">
        <title>Draft genome assembly of a fouling barnacle, Amphibalanus amphitrite (Darwin, 1854): The first reference genome for Thecostraca.</title>
        <authorList>
            <person name="Kim W."/>
        </authorList>
    </citation>
    <scope>NUCLEOTIDE SEQUENCE [LARGE SCALE GENOMIC DNA]</scope>
    <source>
        <strain evidence="11">SNU_AA5</strain>
        <tissue evidence="11">Soma without cirri and trophi</tissue>
    </source>
</reference>
<dbReference type="Gene3D" id="1.20.1070.10">
    <property type="entry name" value="Rhodopsin 7-helix transmembrane proteins"/>
    <property type="match status" value="1"/>
</dbReference>
<evidence type="ECO:0000256" key="2">
    <source>
        <dbReference type="ARBA" id="ARBA00010663"/>
    </source>
</evidence>
<protein>
    <submittedName>
        <fullName evidence="11">RYamide receptor</fullName>
    </submittedName>
</protein>
<feature type="transmembrane region" description="Helical" evidence="9">
    <location>
        <begin position="52"/>
        <end position="81"/>
    </location>
</feature>
<feature type="transmembrane region" description="Helical" evidence="9">
    <location>
        <begin position="108"/>
        <end position="128"/>
    </location>
</feature>
<name>A0A6A4WK64_AMPAM</name>
<keyword evidence="3 9" id="KW-0812">Transmembrane</keyword>
<evidence type="ECO:0000256" key="1">
    <source>
        <dbReference type="ARBA" id="ARBA00004141"/>
    </source>
</evidence>
<keyword evidence="7 11" id="KW-0675">Receptor</keyword>